<evidence type="ECO:0000256" key="1">
    <source>
        <dbReference type="SAM" id="SignalP"/>
    </source>
</evidence>
<proteinExistence type="predicted"/>
<dbReference type="NCBIfam" id="NF033920">
    <property type="entry name" value="C39_PA2778_fam"/>
    <property type="match status" value="1"/>
</dbReference>
<dbReference type="AlphaFoldDB" id="A0A4Y9VPD7"/>
<dbReference type="Pfam" id="PF13432">
    <property type="entry name" value="TPR_16"/>
    <property type="match status" value="1"/>
</dbReference>
<dbReference type="InterPro" id="IPR039564">
    <property type="entry name" value="Peptidase_C39-like"/>
</dbReference>
<dbReference type="InterPro" id="IPR019734">
    <property type="entry name" value="TPR_rpt"/>
</dbReference>
<gene>
    <name evidence="3" type="ORF">C3Y98_09310</name>
</gene>
<feature type="domain" description="Peptidase C39-like" evidence="2">
    <location>
        <begin position="40"/>
        <end position="148"/>
    </location>
</feature>
<dbReference type="InterPro" id="IPR011990">
    <property type="entry name" value="TPR-like_helical_dom_sf"/>
</dbReference>
<dbReference type="Gene3D" id="1.25.40.10">
    <property type="entry name" value="Tetratricopeptide repeat domain"/>
    <property type="match status" value="1"/>
</dbReference>
<dbReference type="Pfam" id="PF13529">
    <property type="entry name" value="Peptidase_C39_2"/>
    <property type="match status" value="1"/>
</dbReference>
<evidence type="ECO:0000313" key="4">
    <source>
        <dbReference type="Proteomes" id="UP000297706"/>
    </source>
</evidence>
<accession>A0A4Y9VPD7</accession>
<dbReference type="CDD" id="cd02549">
    <property type="entry name" value="Peptidase_C39A"/>
    <property type="match status" value="1"/>
</dbReference>
<dbReference type="EMBL" id="PQVH01000012">
    <property type="protein sequence ID" value="TFW70512.1"/>
    <property type="molecule type" value="Genomic_DNA"/>
</dbReference>
<keyword evidence="4" id="KW-1185">Reference proteome</keyword>
<feature type="signal peptide" evidence="1">
    <location>
        <begin position="1"/>
        <end position="18"/>
    </location>
</feature>
<dbReference type="SUPFAM" id="SSF48452">
    <property type="entry name" value="TPR-like"/>
    <property type="match status" value="1"/>
</dbReference>
<dbReference type="RefSeq" id="WP_135278317.1">
    <property type="nucleotide sequence ID" value="NZ_PQVH01000012.1"/>
</dbReference>
<name>A0A4Y9VPD7_9PROT</name>
<dbReference type="Proteomes" id="UP000297706">
    <property type="component" value="Unassembled WGS sequence"/>
</dbReference>
<organism evidence="3 4">
    <name type="scientific">Methylotenera oryzisoli</name>
    <dbReference type="NCBI Taxonomy" id="2080758"/>
    <lineage>
        <taxon>Bacteria</taxon>
        <taxon>Pseudomonadati</taxon>
        <taxon>Pseudomonadota</taxon>
        <taxon>Betaproteobacteria</taxon>
        <taxon>Nitrosomonadales</taxon>
        <taxon>Methylophilaceae</taxon>
        <taxon>Methylotenera</taxon>
    </lineage>
</organism>
<dbReference type="Gene3D" id="3.90.70.10">
    <property type="entry name" value="Cysteine proteinases"/>
    <property type="match status" value="1"/>
</dbReference>
<evidence type="ECO:0000259" key="2">
    <source>
        <dbReference type="Pfam" id="PF13529"/>
    </source>
</evidence>
<keyword evidence="1" id="KW-0732">Signal</keyword>
<dbReference type="OrthoDB" id="9814129at2"/>
<protein>
    <recommendedName>
        <fullName evidence="2">Peptidase C39-like domain-containing protein</fullName>
    </recommendedName>
</protein>
<feature type="chain" id="PRO_5021336211" description="Peptidase C39-like domain-containing protein" evidence="1">
    <location>
        <begin position="19"/>
        <end position="315"/>
    </location>
</feature>
<comment type="caution">
    <text evidence="3">The sequence shown here is derived from an EMBL/GenBank/DDBJ whole genome shotgun (WGS) entry which is preliminary data.</text>
</comment>
<evidence type="ECO:0000313" key="3">
    <source>
        <dbReference type="EMBL" id="TFW70512.1"/>
    </source>
</evidence>
<reference evidence="3 4" key="1">
    <citation type="submission" date="2018-02" db="EMBL/GenBank/DDBJ databases">
        <title>A novel lanthanide dependent methylotroph, Methylotenera sp. La3113.</title>
        <authorList>
            <person name="Lv H."/>
            <person name="Tani A."/>
        </authorList>
    </citation>
    <scope>NUCLEOTIDE SEQUENCE [LARGE SCALE GENOMIC DNA]</scope>
    <source>
        <strain evidence="3 4">La3113</strain>
    </source>
</reference>
<dbReference type="SMART" id="SM00028">
    <property type="entry name" value="TPR"/>
    <property type="match status" value="2"/>
</dbReference>
<sequence length="315" mass="34336">MFRKLIMLAFCLLLNACAATGVREAVQNPSLPRQHELTQTPFFPQSQYHCGPAALATALNAVDIRVTPDQLVPEVYIPARKGSLQIEMLAAARRHGALSVKLAPKLDAVLEEVAAGNVVVVMQNLGLSWVPSWHYAVVVGYSLDRELVWLRSGTFERFEMSLSAFQRTWARSGYWAFVALKPGSLPKADDPDAVAKAIVAFESNANKADVYLAYDVAAKRWPNHLVLLMGLGNSAYALGHYSHAINAFRNATIAYPNAAAAYNNLASVLLLQGEPVAAKEAAEKALQLAQSDPVLRAEVMKTVDEVNAYKAKKPH</sequence>
<dbReference type="InterPro" id="IPR039563">
    <property type="entry name" value="Peptidase_C39_single_dom"/>
</dbReference>